<accession>A0A1S2VDS4</accession>
<name>A0A1S2VDS4_9BACT</name>
<organism evidence="4 5">
    <name type="scientific">Arsenicibacter rosenii</name>
    <dbReference type="NCBI Taxonomy" id="1750698"/>
    <lineage>
        <taxon>Bacteria</taxon>
        <taxon>Pseudomonadati</taxon>
        <taxon>Bacteroidota</taxon>
        <taxon>Cytophagia</taxon>
        <taxon>Cytophagales</taxon>
        <taxon>Spirosomataceae</taxon>
        <taxon>Arsenicibacter</taxon>
    </lineage>
</organism>
<dbReference type="GO" id="GO:0046677">
    <property type="term" value="P:response to antibiotic"/>
    <property type="evidence" value="ECO:0007669"/>
    <property type="project" value="InterPro"/>
</dbReference>
<gene>
    <name evidence="4" type="ORF">BLX24_22350</name>
</gene>
<keyword evidence="4" id="KW-0378">Hydrolase</keyword>
<dbReference type="InterPro" id="IPR045155">
    <property type="entry name" value="Beta-lactam_cat"/>
</dbReference>
<sequence length="304" mass="34164">MTHSLRSFLLLLALITGPQVFARKNDPKLERLLRDALAGFRGDVGVYVHHIKSGKTVSINADTTFPTASTIKIPIMCGLFDKINKGELKYQQEIVYKDSLHYDDGIVGSLKDGAKFPLSQIVMLMETISDNTGSLWCQALAGGGTAINSWLDANGFSKTRVNSRTPGREAFRPTYGWGQTTPHELAELLLYIRQGKAISPDASDRMYRNLGRQFWDGDGLSQLPEGIKVATKNGAVNRSRSEVVLVHAPHGEYVYCIMTKNQQDERWERTNEGATLLRKVGALLWHYYEPKSDWKPADGYQKWW</sequence>
<protein>
    <submittedName>
        <fullName evidence="4">Serine hydrolase</fullName>
    </submittedName>
</protein>
<dbReference type="PANTHER" id="PTHR35333:SF4">
    <property type="entry name" value="SLR0121 PROTEIN"/>
    <property type="match status" value="1"/>
</dbReference>
<reference evidence="4 5" key="1">
    <citation type="submission" date="2016-10" db="EMBL/GenBank/DDBJ databases">
        <title>Arsenicibacter rosenii gen. nov., sp. nov., an efficient arsenic-methylating bacterium isolated from an arsenic-contaminated paddy soil.</title>
        <authorList>
            <person name="Huang K."/>
        </authorList>
    </citation>
    <scope>NUCLEOTIDE SEQUENCE [LARGE SCALE GENOMIC DNA]</scope>
    <source>
        <strain evidence="4 5">SM-1</strain>
    </source>
</reference>
<dbReference type="GO" id="GO:0030655">
    <property type="term" value="P:beta-lactam antibiotic catabolic process"/>
    <property type="evidence" value="ECO:0007669"/>
    <property type="project" value="InterPro"/>
</dbReference>
<evidence type="ECO:0000256" key="2">
    <source>
        <dbReference type="SAM" id="SignalP"/>
    </source>
</evidence>
<keyword evidence="2" id="KW-0732">Signal</keyword>
<dbReference type="Pfam" id="PF13354">
    <property type="entry name" value="Beta-lactamase2"/>
    <property type="match status" value="1"/>
</dbReference>
<evidence type="ECO:0000313" key="5">
    <source>
        <dbReference type="Proteomes" id="UP000181790"/>
    </source>
</evidence>
<dbReference type="PANTHER" id="PTHR35333">
    <property type="entry name" value="BETA-LACTAMASE"/>
    <property type="match status" value="1"/>
</dbReference>
<dbReference type="AlphaFoldDB" id="A0A1S2VDS4"/>
<feature type="signal peptide" evidence="2">
    <location>
        <begin position="1"/>
        <end position="22"/>
    </location>
</feature>
<comment type="caution">
    <text evidence="4">The sequence shown here is derived from an EMBL/GenBank/DDBJ whole genome shotgun (WGS) entry which is preliminary data.</text>
</comment>
<keyword evidence="5" id="KW-1185">Reference proteome</keyword>
<dbReference type="SUPFAM" id="SSF56601">
    <property type="entry name" value="beta-lactamase/transpeptidase-like"/>
    <property type="match status" value="1"/>
</dbReference>
<evidence type="ECO:0000259" key="3">
    <source>
        <dbReference type="Pfam" id="PF13354"/>
    </source>
</evidence>
<dbReference type="GO" id="GO:0008800">
    <property type="term" value="F:beta-lactamase activity"/>
    <property type="evidence" value="ECO:0007669"/>
    <property type="project" value="UniProtKB-EC"/>
</dbReference>
<dbReference type="EMBL" id="MORL01000017">
    <property type="protein sequence ID" value="OIN56911.1"/>
    <property type="molecule type" value="Genomic_DNA"/>
</dbReference>
<evidence type="ECO:0000256" key="1">
    <source>
        <dbReference type="ARBA" id="ARBA00001526"/>
    </source>
</evidence>
<dbReference type="InterPro" id="IPR012338">
    <property type="entry name" value="Beta-lactam/transpept-like"/>
</dbReference>
<dbReference type="OrthoDB" id="1422836at2"/>
<feature type="chain" id="PRO_5010160749" evidence="2">
    <location>
        <begin position="23"/>
        <end position="304"/>
    </location>
</feature>
<feature type="domain" description="Beta-lactamase class A catalytic" evidence="3">
    <location>
        <begin position="45"/>
        <end position="259"/>
    </location>
</feature>
<proteinExistence type="predicted"/>
<dbReference type="RefSeq" id="WP_071505441.1">
    <property type="nucleotide sequence ID" value="NZ_MORL01000017.1"/>
</dbReference>
<evidence type="ECO:0000313" key="4">
    <source>
        <dbReference type="EMBL" id="OIN56911.1"/>
    </source>
</evidence>
<dbReference type="Proteomes" id="UP000181790">
    <property type="component" value="Unassembled WGS sequence"/>
</dbReference>
<comment type="catalytic activity">
    <reaction evidence="1">
        <text>a beta-lactam + H2O = a substituted beta-amino acid</text>
        <dbReference type="Rhea" id="RHEA:20401"/>
        <dbReference type="ChEBI" id="CHEBI:15377"/>
        <dbReference type="ChEBI" id="CHEBI:35627"/>
        <dbReference type="ChEBI" id="CHEBI:140347"/>
        <dbReference type="EC" id="3.5.2.6"/>
    </reaction>
</comment>
<dbReference type="InterPro" id="IPR000871">
    <property type="entry name" value="Beta-lactam_class-A"/>
</dbReference>
<dbReference type="Gene3D" id="3.40.710.10">
    <property type="entry name" value="DD-peptidase/beta-lactamase superfamily"/>
    <property type="match status" value="1"/>
</dbReference>